<dbReference type="GO" id="GO:0016747">
    <property type="term" value="F:acyltransferase activity, transferring groups other than amino-acyl groups"/>
    <property type="evidence" value="ECO:0007669"/>
    <property type="project" value="InterPro"/>
</dbReference>
<dbReference type="RefSeq" id="WP_087914491.1">
    <property type="nucleotide sequence ID" value="NZ_CP021780.1"/>
</dbReference>
<dbReference type="AlphaFoldDB" id="A0A2Z2KKP9"/>
<organism evidence="2 3">
    <name type="scientific">Paenibacillus donghaensis</name>
    <dbReference type="NCBI Taxonomy" id="414771"/>
    <lineage>
        <taxon>Bacteria</taxon>
        <taxon>Bacillati</taxon>
        <taxon>Bacillota</taxon>
        <taxon>Bacilli</taxon>
        <taxon>Bacillales</taxon>
        <taxon>Paenibacillaceae</taxon>
        <taxon>Paenibacillus</taxon>
    </lineage>
</organism>
<gene>
    <name evidence="2" type="ORF">B9T62_06440</name>
</gene>
<sequence length="187" mass="21646">MAKLTTERLILRRFRAEDGEDLYRYLSQETVVKYEPYGVFTREQSQTEAERRATDSAFWAVCLKEEGTLIGNLYFQQQQPERFGTWELGYVFNTEFQGQGYATEACRALLAYGFGELQIRRVIARCNPDNTSSWKLLERLSLRQEGHALQTVFFKTDSSGAPIWHDTFAYGMLASEWVPSSQLELQP</sequence>
<keyword evidence="3" id="KW-1185">Reference proteome</keyword>
<proteinExistence type="predicted"/>
<accession>A0A2Z2KKP9</accession>
<evidence type="ECO:0000259" key="1">
    <source>
        <dbReference type="PROSITE" id="PS51186"/>
    </source>
</evidence>
<evidence type="ECO:0000313" key="2">
    <source>
        <dbReference type="EMBL" id="ASA20471.1"/>
    </source>
</evidence>
<dbReference type="OrthoDB" id="9785602at2"/>
<dbReference type="Gene3D" id="3.40.630.30">
    <property type="match status" value="1"/>
</dbReference>
<evidence type="ECO:0000313" key="3">
    <source>
        <dbReference type="Proteomes" id="UP000249890"/>
    </source>
</evidence>
<name>A0A2Z2KKP9_9BACL</name>
<dbReference type="PANTHER" id="PTHR43792:SF1">
    <property type="entry name" value="N-ACETYLTRANSFERASE DOMAIN-CONTAINING PROTEIN"/>
    <property type="match status" value="1"/>
</dbReference>
<reference evidence="2 3" key="1">
    <citation type="submission" date="2017-06" db="EMBL/GenBank/DDBJ databases">
        <title>Complete genome sequence of Paenibacillus donghaensis KCTC 13049T isolated from East Sea sediment, South Korea.</title>
        <authorList>
            <person name="Jung B.K."/>
            <person name="Hong S.-J."/>
            <person name="Shin J.-H."/>
        </authorList>
    </citation>
    <scope>NUCLEOTIDE SEQUENCE [LARGE SCALE GENOMIC DNA]</scope>
    <source>
        <strain evidence="2 3">KCTC 13049</strain>
    </source>
</reference>
<feature type="domain" description="N-acetyltransferase" evidence="1">
    <location>
        <begin position="9"/>
        <end position="170"/>
    </location>
</feature>
<dbReference type="SUPFAM" id="SSF55729">
    <property type="entry name" value="Acyl-CoA N-acyltransferases (Nat)"/>
    <property type="match status" value="1"/>
</dbReference>
<dbReference type="Proteomes" id="UP000249890">
    <property type="component" value="Chromosome"/>
</dbReference>
<dbReference type="PROSITE" id="PS51186">
    <property type="entry name" value="GNAT"/>
    <property type="match status" value="1"/>
</dbReference>
<dbReference type="PANTHER" id="PTHR43792">
    <property type="entry name" value="GNAT FAMILY, PUTATIVE (AFU_ORTHOLOGUE AFUA_3G00765)-RELATED-RELATED"/>
    <property type="match status" value="1"/>
</dbReference>
<dbReference type="InterPro" id="IPR016181">
    <property type="entry name" value="Acyl_CoA_acyltransferase"/>
</dbReference>
<dbReference type="InterPro" id="IPR000182">
    <property type="entry name" value="GNAT_dom"/>
</dbReference>
<dbReference type="EMBL" id="CP021780">
    <property type="protein sequence ID" value="ASA20471.1"/>
    <property type="molecule type" value="Genomic_DNA"/>
</dbReference>
<dbReference type="KEGG" id="pdh:B9T62_06440"/>
<dbReference type="Pfam" id="PF13302">
    <property type="entry name" value="Acetyltransf_3"/>
    <property type="match status" value="1"/>
</dbReference>
<protein>
    <submittedName>
        <fullName evidence="2">GNAT family N-acetyltransferase</fullName>
    </submittedName>
</protein>
<dbReference type="InterPro" id="IPR051531">
    <property type="entry name" value="N-acetyltransferase"/>
</dbReference>
<keyword evidence="2" id="KW-0808">Transferase</keyword>